<sequence>MWTSSQWASLMFSYKCIFSLQSDSRWTLMWRTSDKVYLQDDNTKQWCRIARLGRIILGSRRDLHGQIGNLTGQIHRKILLKQHAELFRGAMSAEFVFMDDNVHPHQSQTSPFNPRISSAYGMASILT</sequence>
<name>A0A8X6VVU1_TRICX</name>
<organism evidence="1 2">
    <name type="scientific">Trichonephila clavipes</name>
    <name type="common">Golden silk orbweaver</name>
    <name type="synonym">Nephila clavipes</name>
    <dbReference type="NCBI Taxonomy" id="2585209"/>
    <lineage>
        <taxon>Eukaryota</taxon>
        <taxon>Metazoa</taxon>
        <taxon>Ecdysozoa</taxon>
        <taxon>Arthropoda</taxon>
        <taxon>Chelicerata</taxon>
        <taxon>Arachnida</taxon>
        <taxon>Araneae</taxon>
        <taxon>Araneomorphae</taxon>
        <taxon>Entelegynae</taxon>
        <taxon>Araneoidea</taxon>
        <taxon>Nephilidae</taxon>
        <taxon>Trichonephila</taxon>
    </lineage>
</organism>
<reference evidence="1" key="1">
    <citation type="submission" date="2020-08" db="EMBL/GenBank/DDBJ databases">
        <title>Multicomponent nature underlies the extraordinary mechanical properties of spider dragline silk.</title>
        <authorList>
            <person name="Kono N."/>
            <person name="Nakamura H."/>
            <person name="Mori M."/>
            <person name="Yoshida Y."/>
            <person name="Ohtoshi R."/>
            <person name="Malay A.D."/>
            <person name="Moran D.A.P."/>
            <person name="Tomita M."/>
            <person name="Numata K."/>
            <person name="Arakawa K."/>
        </authorList>
    </citation>
    <scope>NUCLEOTIDE SEQUENCE</scope>
</reference>
<dbReference type="AlphaFoldDB" id="A0A8X6VVU1"/>
<dbReference type="Gene3D" id="3.30.420.10">
    <property type="entry name" value="Ribonuclease H-like superfamily/Ribonuclease H"/>
    <property type="match status" value="1"/>
</dbReference>
<evidence type="ECO:0000313" key="2">
    <source>
        <dbReference type="Proteomes" id="UP000887159"/>
    </source>
</evidence>
<dbReference type="InterPro" id="IPR036397">
    <property type="entry name" value="RNaseH_sf"/>
</dbReference>
<proteinExistence type="predicted"/>
<protein>
    <submittedName>
        <fullName evidence="1">Transposable element Tcb1 transposase</fullName>
    </submittedName>
</protein>
<keyword evidence="2" id="KW-1185">Reference proteome</keyword>
<accession>A0A8X6VVU1</accession>
<comment type="caution">
    <text evidence="1">The sequence shown here is derived from an EMBL/GenBank/DDBJ whole genome shotgun (WGS) entry which is preliminary data.</text>
</comment>
<gene>
    <name evidence="1" type="primary">X975_14556</name>
    <name evidence="1" type="ORF">TNCV_3940951</name>
</gene>
<dbReference type="Proteomes" id="UP000887159">
    <property type="component" value="Unassembled WGS sequence"/>
</dbReference>
<evidence type="ECO:0000313" key="1">
    <source>
        <dbReference type="EMBL" id="GFY23399.1"/>
    </source>
</evidence>
<dbReference type="GO" id="GO:0003676">
    <property type="term" value="F:nucleic acid binding"/>
    <property type="evidence" value="ECO:0007669"/>
    <property type="project" value="InterPro"/>
</dbReference>
<dbReference type="EMBL" id="BMAU01021363">
    <property type="protein sequence ID" value="GFY23399.1"/>
    <property type="molecule type" value="Genomic_DNA"/>
</dbReference>